<feature type="region of interest" description="Disordered" evidence="1">
    <location>
        <begin position="236"/>
        <end position="302"/>
    </location>
</feature>
<proteinExistence type="predicted"/>
<reference evidence="4" key="1">
    <citation type="journal article" date="2019" name="Int. J. Syst. Evol. Microbiol.">
        <title>The Global Catalogue of Microorganisms (GCM) 10K type strain sequencing project: providing services to taxonomists for standard genome sequencing and annotation.</title>
        <authorList>
            <consortium name="The Broad Institute Genomics Platform"/>
            <consortium name="The Broad Institute Genome Sequencing Center for Infectious Disease"/>
            <person name="Wu L."/>
            <person name="Ma J."/>
        </authorList>
    </citation>
    <scope>NUCLEOTIDE SEQUENCE [LARGE SCALE GENOMIC DNA]</scope>
    <source>
        <strain evidence="4">KCTC 52416</strain>
    </source>
</reference>
<protein>
    <submittedName>
        <fullName evidence="3">GLPGLI family protein</fullName>
    </submittedName>
</protein>
<dbReference type="InterPro" id="IPR005901">
    <property type="entry name" value="GLPGLI"/>
</dbReference>
<keyword evidence="4" id="KW-1185">Reference proteome</keyword>
<dbReference type="NCBIfam" id="TIGR01200">
    <property type="entry name" value="GLPGLI"/>
    <property type="match status" value="1"/>
</dbReference>
<dbReference type="Proteomes" id="UP001595526">
    <property type="component" value="Unassembled WGS sequence"/>
</dbReference>
<dbReference type="Pfam" id="PF09697">
    <property type="entry name" value="Porph_ging"/>
    <property type="match status" value="1"/>
</dbReference>
<name>A0ABV7JNL2_9SPHI</name>
<dbReference type="RefSeq" id="WP_379025515.1">
    <property type="nucleotide sequence ID" value="NZ_JBHRTA010000059.1"/>
</dbReference>
<organism evidence="3 4">
    <name type="scientific">Parapedobacter deserti</name>
    <dbReference type="NCBI Taxonomy" id="1912957"/>
    <lineage>
        <taxon>Bacteria</taxon>
        <taxon>Pseudomonadati</taxon>
        <taxon>Bacteroidota</taxon>
        <taxon>Sphingobacteriia</taxon>
        <taxon>Sphingobacteriales</taxon>
        <taxon>Sphingobacteriaceae</taxon>
        <taxon>Parapedobacter</taxon>
    </lineage>
</organism>
<gene>
    <name evidence="3" type="ORF">ACFOET_18770</name>
</gene>
<accession>A0ABV7JNL2</accession>
<evidence type="ECO:0000256" key="1">
    <source>
        <dbReference type="SAM" id="MobiDB-lite"/>
    </source>
</evidence>
<comment type="caution">
    <text evidence="3">The sequence shown here is derived from an EMBL/GenBank/DDBJ whole genome shotgun (WGS) entry which is preliminary data.</text>
</comment>
<evidence type="ECO:0000313" key="3">
    <source>
        <dbReference type="EMBL" id="MFC3199668.1"/>
    </source>
</evidence>
<dbReference type="EMBL" id="JBHRTA010000059">
    <property type="protein sequence ID" value="MFC3199668.1"/>
    <property type="molecule type" value="Genomic_DNA"/>
</dbReference>
<keyword evidence="2" id="KW-0732">Signal</keyword>
<evidence type="ECO:0000313" key="4">
    <source>
        <dbReference type="Proteomes" id="UP001595526"/>
    </source>
</evidence>
<sequence>MKIKCLGFLLFSASLGITAANAQQQGEPALARVLYEFTHINDTLQPDKPHKEEMVLYIGQHASLYGSFAGERINQQLKKQFEDPAFDGNLTITGSGRTTPESFYRHPVDRPFKLLHRVAGQLYLVTEDYPSIDWQIADESKDIGGYTAQKATGWFGGRHYTAWFTTDVPFQAGPWKLHGLPGLVLEAADSRGHVAFRYAGFETLEDGIAMVAIPEHAIPSNKTALNKLVEAYKKNPQAAHHARSGAGAPSGGGGAAFSIAGSQGNTLSSIDPSRIKSINVKKDDTQVSHETNNPLELEPETR</sequence>
<evidence type="ECO:0000256" key="2">
    <source>
        <dbReference type="SAM" id="SignalP"/>
    </source>
</evidence>
<feature type="chain" id="PRO_5046044871" evidence="2">
    <location>
        <begin position="20"/>
        <end position="302"/>
    </location>
</feature>
<feature type="signal peptide" evidence="2">
    <location>
        <begin position="1"/>
        <end position="19"/>
    </location>
</feature>